<keyword evidence="5" id="KW-0328">Glycosyltransferase</keyword>
<dbReference type="GeneID" id="111009489"/>
<evidence type="ECO:0000256" key="3">
    <source>
        <dbReference type="ARBA" id="ARBA00004922"/>
    </source>
</evidence>
<dbReference type="KEGG" id="mcha:111009489"/>
<organism evidence="15 16">
    <name type="scientific">Momordica charantia</name>
    <name type="common">Bitter gourd</name>
    <name type="synonym">Balsam pear</name>
    <dbReference type="NCBI Taxonomy" id="3673"/>
    <lineage>
        <taxon>Eukaryota</taxon>
        <taxon>Viridiplantae</taxon>
        <taxon>Streptophyta</taxon>
        <taxon>Embryophyta</taxon>
        <taxon>Tracheophyta</taxon>
        <taxon>Spermatophyta</taxon>
        <taxon>Magnoliopsida</taxon>
        <taxon>eudicotyledons</taxon>
        <taxon>Gunneridae</taxon>
        <taxon>Pentapetalae</taxon>
        <taxon>rosids</taxon>
        <taxon>fabids</taxon>
        <taxon>Cucurbitales</taxon>
        <taxon>Cucurbitaceae</taxon>
        <taxon>Momordiceae</taxon>
        <taxon>Momordica</taxon>
    </lineage>
</organism>
<dbReference type="SMART" id="SM00908">
    <property type="entry name" value="Gal-bind_lectin"/>
    <property type="match status" value="1"/>
</dbReference>
<evidence type="ECO:0000256" key="12">
    <source>
        <dbReference type="ARBA" id="ARBA00023180"/>
    </source>
</evidence>
<keyword evidence="15" id="KW-1185">Reference proteome</keyword>
<evidence type="ECO:0000256" key="8">
    <source>
        <dbReference type="ARBA" id="ARBA00022968"/>
    </source>
</evidence>
<comment type="subcellular location">
    <subcellularLocation>
        <location evidence="2">Golgi apparatus membrane</location>
        <topology evidence="2">Single-pass type II membrane protein</topology>
    </subcellularLocation>
</comment>
<dbReference type="Gene3D" id="3.90.550.50">
    <property type="match status" value="1"/>
</dbReference>
<dbReference type="PANTHER" id="PTHR11214">
    <property type="entry name" value="BETA-1,3-N-ACETYLGLUCOSAMINYLTRANSFERASE"/>
    <property type="match status" value="1"/>
</dbReference>
<dbReference type="Pfam" id="PF01762">
    <property type="entry name" value="Galactosyl_T"/>
    <property type="match status" value="1"/>
</dbReference>
<evidence type="ECO:0000256" key="10">
    <source>
        <dbReference type="ARBA" id="ARBA00023034"/>
    </source>
</evidence>
<evidence type="ECO:0000256" key="9">
    <source>
        <dbReference type="ARBA" id="ARBA00022989"/>
    </source>
</evidence>
<dbReference type="GO" id="GO:0030246">
    <property type="term" value="F:carbohydrate binding"/>
    <property type="evidence" value="ECO:0007669"/>
    <property type="project" value="InterPro"/>
</dbReference>
<dbReference type="PANTHER" id="PTHR11214:SF3">
    <property type="entry name" value="BETA-1,3-GALACTOSYLTRANSFERASE 6"/>
    <property type="match status" value="1"/>
</dbReference>
<dbReference type="CDD" id="cd00070">
    <property type="entry name" value="GLECT"/>
    <property type="match status" value="1"/>
</dbReference>
<comment type="cofactor">
    <cofactor evidence="1">
        <name>Mn(2+)</name>
        <dbReference type="ChEBI" id="CHEBI:29035"/>
    </cofactor>
</comment>
<evidence type="ECO:0000256" key="7">
    <source>
        <dbReference type="ARBA" id="ARBA00022692"/>
    </source>
</evidence>
<evidence type="ECO:0000313" key="15">
    <source>
        <dbReference type="Proteomes" id="UP000504603"/>
    </source>
</evidence>
<dbReference type="Gene3D" id="2.60.120.200">
    <property type="match status" value="1"/>
</dbReference>
<keyword evidence="7" id="KW-0812">Transmembrane</keyword>
<accession>A0A6J1CCL1</accession>
<dbReference type="RefSeq" id="XP_022138273.1">
    <property type="nucleotide sequence ID" value="XM_022282581.1"/>
</dbReference>
<dbReference type="FunFam" id="3.90.550.50:FF:000015">
    <property type="entry name" value="Beta-1,3-galactosyltransferase GALT1"/>
    <property type="match status" value="1"/>
</dbReference>
<proteinExistence type="inferred from homology"/>
<evidence type="ECO:0000256" key="6">
    <source>
        <dbReference type="ARBA" id="ARBA00022679"/>
    </source>
</evidence>
<dbReference type="GO" id="GO:0008378">
    <property type="term" value="F:galactosyltransferase activity"/>
    <property type="evidence" value="ECO:0007669"/>
    <property type="project" value="UniProtKB-ARBA"/>
</dbReference>
<keyword evidence="10" id="KW-0333">Golgi apparatus</keyword>
<evidence type="ECO:0000256" key="2">
    <source>
        <dbReference type="ARBA" id="ARBA00004323"/>
    </source>
</evidence>
<dbReference type="Pfam" id="PF00337">
    <property type="entry name" value="Gal-bind_lectin"/>
    <property type="match status" value="1"/>
</dbReference>
<evidence type="ECO:0000313" key="16">
    <source>
        <dbReference type="RefSeq" id="XP_022138273.1"/>
    </source>
</evidence>
<dbReference type="InterPro" id="IPR013320">
    <property type="entry name" value="ConA-like_dom_sf"/>
</dbReference>
<dbReference type="InterPro" id="IPR001079">
    <property type="entry name" value="Galectin_CRD"/>
</dbReference>
<gene>
    <name evidence="16" type="primary">LOC111009489</name>
</gene>
<reference evidence="16" key="1">
    <citation type="submission" date="2025-08" db="UniProtKB">
        <authorList>
            <consortium name="RefSeq"/>
        </authorList>
    </citation>
    <scope>IDENTIFICATION</scope>
    <source>
        <strain evidence="16">OHB3-1</strain>
    </source>
</reference>
<dbReference type="Proteomes" id="UP000504603">
    <property type="component" value="Unplaced"/>
</dbReference>
<evidence type="ECO:0000259" key="14">
    <source>
        <dbReference type="PROSITE" id="PS51304"/>
    </source>
</evidence>
<dbReference type="GO" id="GO:1901137">
    <property type="term" value="P:carbohydrate derivative biosynthetic process"/>
    <property type="evidence" value="ECO:0007669"/>
    <property type="project" value="UniProtKB-ARBA"/>
</dbReference>
<comment type="pathway">
    <text evidence="3">Protein modification; protein glycosylation.</text>
</comment>
<evidence type="ECO:0000256" key="5">
    <source>
        <dbReference type="ARBA" id="ARBA00022676"/>
    </source>
</evidence>
<sequence length="628" mass="70652">MKRWYGGTFILALATILALRYGLMNVHPKRQSAYDFFRNHPTKDPHSRNSDSLETVVKASQRPHLIHVDGLSNLTAPDNITKRETEALLLWSHMHPLLSRSDALPGTVEGVKEASIAWNDLLSTIKAEKTIKVGNTNNSKDEICPSSVSSPDEIAPTGGVILEIPCGLVEDSSITLVGIPNGQQGGFQIELLGSRASREPNPPIILHYSVSFPGDNMAEESFIVQSTWTNELKWGKEERCPTHLAASSHKVDGLVLCNERVLRSIGAENISMHHDGGDPLTNISRGQAHESVNFPFIEGNLFTATLWIGLEGFHMTVNGRHETSFEYREKLEPWTVNQVKVTGGLDLLSSLAKGLPVSEDHEFIVNSEHLGAPPISKRRLLMLVGVFSTGNNFKRRMALRRTWMQYEAVRTGDIAVRFFIGFDKNAQVNLELWREVEAYGDIQLMPFVDYYSLITLKTIAICMFGSKILPAKYIMKTDDDAFVRIDEVLSGLKSRPATGLLYGLISFDSSPHRDKDSKWHISPEEWPNATYPPWAHGPGYVISRDIAKFIIQGHQTRVLKLFKLEDVAMGIWIEQFSRSGKEVQYINEERFYNSGCESNYVLAHYQSPRLVLCLWEKLQKQFEPNCCD</sequence>
<evidence type="ECO:0000256" key="1">
    <source>
        <dbReference type="ARBA" id="ARBA00001936"/>
    </source>
</evidence>
<dbReference type="UniPathway" id="UPA00378"/>
<dbReference type="AlphaFoldDB" id="A0A6J1CCL1"/>
<evidence type="ECO:0000256" key="4">
    <source>
        <dbReference type="ARBA" id="ARBA00008661"/>
    </source>
</evidence>
<comment type="similarity">
    <text evidence="4">Belongs to the glycosyltransferase 31 family.</text>
</comment>
<protein>
    <submittedName>
        <fullName evidence="16">Hydroxyproline O-galactosyltransferase GALT3</fullName>
    </submittedName>
</protein>
<keyword evidence="8" id="KW-0735">Signal-anchor</keyword>
<evidence type="ECO:0000256" key="13">
    <source>
        <dbReference type="ARBA" id="ARBA00023211"/>
    </source>
</evidence>
<feature type="domain" description="Galectin" evidence="14">
    <location>
        <begin position="160"/>
        <end position="354"/>
    </location>
</feature>
<dbReference type="SUPFAM" id="SSF49899">
    <property type="entry name" value="Concanavalin A-like lectins/glucanases"/>
    <property type="match status" value="1"/>
</dbReference>
<dbReference type="GO" id="GO:0000139">
    <property type="term" value="C:Golgi membrane"/>
    <property type="evidence" value="ECO:0007669"/>
    <property type="project" value="UniProtKB-SubCell"/>
</dbReference>
<dbReference type="InterPro" id="IPR002659">
    <property type="entry name" value="Glyco_trans_31"/>
</dbReference>
<keyword evidence="12" id="KW-0325">Glycoprotein</keyword>
<dbReference type="PROSITE" id="PS51304">
    <property type="entry name" value="GALECTIN"/>
    <property type="match status" value="1"/>
</dbReference>
<dbReference type="OrthoDB" id="2139606at2759"/>
<evidence type="ECO:0000256" key="11">
    <source>
        <dbReference type="ARBA" id="ARBA00023136"/>
    </source>
</evidence>
<keyword evidence="11" id="KW-0472">Membrane</keyword>
<name>A0A6J1CCL1_MOMCH</name>
<keyword evidence="13" id="KW-0464">Manganese</keyword>
<keyword evidence="9" id="KW-1133">Transmembrane helix</keyword>
<keyword evidence="6" id="KW-0808">Transferase</keyword>